<keyword evidence="3 5" id="KW-0698">rRNA processing</keyword>
<reference evidence="8 9" key="1">
    <citation type="submission" date="2017-03" db="EMBL/GenBank/DDBJ databases">
        <title>Genome sequence of Clostridium oryzae DSM 28571.</title>
        <authorList>
            <person name="Poehlein A."/>
            <person name="Daniel R."/>
        </authorList>
    </citation>
    <scope>NUCLEOTIDE SEQUENCE [LARGE SCALE GENOMIC DNA]</scope>
    <source>
        <strain evidence="8 9">DSM 28571</strain>
    </source>
</reference>
<evidence type="ECO:0000256" key="1">
    <source>
        <dbReference type="ARBA" id="ARBA00022490"/>
    </source>
</evidence>
<evidence type="ECO:0000256" key="4">
    <source>
        <dbReference type="ARBA" id="ARBA00023186"/>
    </source>
</evidence>
<dbReference type="GO" id="GO:0005840">
    <property type="term" value="C:ribosome"/>
    <property type="evidence" value="ECO:0007669"/>
    <property type="project" value="InterPro"/>
</dbReference>
<sequence length="165" mass="18556">MKETLTIGQIINTHGVKGELKVFPLTDNTQKFKKIKKVLLDGEERDVLWCKLQNDKIILKLDGIDTMDAAARLKGKKLEIYRENAAKLPTGSYYVADIVGCRVVDTNGKKLGDVSNVIFTGSNEVYWVKGEKELMVPAIKSVVENIDIENSVITIKPVEVWNYED</sequence>
<protein>
    <recommendedName>
        <fullName evidence="5">Ribosome maturation factor RimM</fullName>
    </recommendedName>
</protein>
<dbReference type="PANTHER" id="PTHR33692">
    <property type="entry name" value="RIBOSOME MATURATION FACTOR RIMM"/>
    <property type="match status" value="1"/>
</dbReference>
<dbReference type="AlphaFoldDB" id="A0A1V4IP19"/>
<keyword evidence="2 5" id="KW-0690">Ribosome biogenesis</keyword>
<comment type="domain">
    <text evidence="5">The PRC barrel domain binds ribosomal protein uS19.</text>
</comment>
<dbReference type="RefSeq" id="WP_079424023.1">
    <property type="nucleotide sequence ID" value="NZ_MZGV01000019.1"/>
</dbReference>
<dbReference type="NCBIfam" id="TIGR02273">
    <property type="entry name" value="16S_RimM"/>
    <property type="match status" value="1"/>
</dbReference>
<dbReference type="InterPro" id="IPR002676">
    <property type="entry name" value="RimM_N"/>
</dbReference>
<dbReference type="Gene3D" id="2.30.30.240">
    <property type="entry name" value="PRC-barrel domain"/>
    <property type="match status" value="1"/>
</dbReference>
<dbReference type="Pfam" id="PF01782">
    <property type="entry name" value="RimM"/>
    <property type="match status" value="1"/>
</dbReference>
<dbReference type="STRING" id="1450648.CLORY_20940"/>
<dbReference type="InterPro" id="IPR011961">
    <property type="entry name" value="RimM"/>
</dbReference>
<evidence type="ECO:0000259" key="6">
    <source>
        <dbReference type="Pfam" id="PF01782"/>
    </source>
</evidence>
<comment type="subcellular location">
    <subcellularLocation>
        <location evidence="5">Cytoplasm</location>
    </subcellularLocation>
</comment>
<dbReference type="InterPro" id="IPR056792">
    <property type="entry name" value="PRC_RimM"/>
</dbReference>
<dbReference type="GO" id="GO:0005737">
    <property type="term" value="C:cytoplasm"/>
    <property type="evidence" value="ECO:0007669"/>
    <property type="project" value="UniProtKB-SubCell"/>
</dbReference>
<dbReference type="EMBL" id="MZGV01000019">
    <property type="protein sequence ID" value="OPJ61788.1"/>
    <property type="molecule type" value="Genomic_DNA"/>
</dbReference>
<comment type="similarity">
    <text evidence="5">Belongs to the RimM family.</text>
</comment>
<evidence type="ECO:0000313" key="8">
    <source>
        <dbReference type="EMBL" id="OPJ61788.1"/>
    </source>
</evidence>
<evidence type="ECO:0000259" key="7">
    <source>
        <dbReference type="Pfam" id="PF24986"/>
    </source>
</evidence>
<comment type="subunit">
    <text evidence="5">Binds ribosomal protein uS19.</text>
</comment>
<dbReference type="PANTHER" id="PTHR33692:SF1">
    <property type="entry name" value="RIBOSOME MATURATION FACTOR RIMM"/>
    <property type="match status" value="1"/>
</dbReference>
<dbReference type="Proteomes" id="UP000190080">
    <property type="component" value="Unassembled WGS sequence"/>
</dbReference>
<comment type="caution">
    <text evidence="8">The sequence shown here is derived from an EMBL/GenBank/DDBJ whole genome shotgun (WGS) entry which is preliminary data.</text>
</comment>
<dbReference type="InterPro" id="IPR036976">
    <property type="entry name" value="RimM_N_sf"/>
</dbReference>
<evidence type="ECO:0000256" key="2">
    <source>
        <dbReference type="ARBA" id="ARBA00022517"/>
    </source>
</evidence>
<evidence type="ECO:0000256" key="3">
    <source>
        <dbReference type="ARBA" id="ARBA00022552"/>
    </source>
</evidence>
<dbReference type="InterPro" id="IPR011033">
    <property type="entry name" value="PRC_barrel-like_sf"/>
</dbReference>
<comment type="function">
    <text evidence="5">An accessory protein needed during the final step in the assembly of 30S ribosomal subunit, possibly for assembly of the head region. Essential for efficient processing of 16S rRNA. May be needed both before and after RbfA during the maturation of 16S rRNA. It has affinity for free ribosomal 30S subunits but not for 70S ribosomes.</text>
</comment>
<dbReference type="Gene3D" id="2.40.30.60">
    <property type="entry name" value="RimM"/>
    <property type="match status" value="1"/>
</dbReference>
<keyword evidence="9" id="KW-1185">Reference proteome</keyword>
<feature type="domain" description="RimM N-terminal" evidence="6">
    <location>
        <begin position="6"/>
        <end position="83"/>
    </location>
</feature>
<gene>
    <name evidence="5 8" type="primary">rimM</name>
    <name evidence="8" type="ORF">CLORY_20940</name>
</gene>
<dbReference type="GO" id="GO:0006364">
    <property type="term" value="P:rRNA processing"/>
    <property type="evidence" value="ECO:0007669"/>
    <property type="project" value="UniProtKB-UniRule"/>
</dbReference>
<name>A0A1V4IP19_9CLOT</name>
<dbReference type="OrthoDB" id="9810331at2"/>
<dbReference type="GO" id="GO:0043022">
    <property type="term" value="F:ribosome binding"/>
    <property type="evidence" value="ECO:0007669"/>
    <property type="project" value="InterPro"/>
</dbReference>
<dbReference type="SUPFAM" id="SSF50346">
    <property type="entry name" value="PRC-barrel domain"/>
    <property type="match status" value="1"/>
</dbReference>
<keyword evidence="4 5" id="KW-0143">Chaperone</keyword>
<organism evidence="8 9">
    <name type="scientific">Clostridium oryzae</name>
    <dbReference type="NCBI Taxonomy" id="1450648"/>
    <lineage>
        <taxon>Bacteria</taxon>
        <taxon>Bacillati</taxon>
        <taxon>Bacillota</taxon>
        <taxon>Clostridia</taxon>
        <taxon>Eubacteriales</taxon>
        <taxon>Clostridiaceae</taxon>
        <taxon>Clostridium</taxon>
    </lineage>
</organism>
<keyword evidence="1 5" id="KW-0963">Cytoplasm</keyword>
<dbReference type="InterPro" id="IPR009000">
    <property type="entry name" value="Transl_B-barrel_sf"/>
</dbReference>
<evidence type="ECO:0000313" key="9">
    <source>
        <dbReference type="Proteomes" id="UP000190080"/>
    </source>
</evidence>
<dbReference type="GO" id="GO:0042274">
    <property type="term" value="P:ribosomal small subunit biogenesis"/>
    <property type="evidence" value="ECO:0007669"/>
    <property type="project" value="UniProtKB-UniRule"/>
</dbReference>
<feature type="domain" description="Ribosome maturation factor RimM PRC barrel" evidence="7">
    <location>
        <begin position="96"/>
        <end position="157"/>
    </location>
</feature>
<dbReference type="Pfam" id="PF24986">
    <property type="entry name" value="PRC_RimM"/>
    <property type="match status" value="1"/>
</dbReference>
<dbReference type="HAMAP" id="MF_00014">
    <property type="entry name" value="Ribosome_mat_RimM"/>
    <property type="match status" value="1"/>
</dbReference>
<accession>A0A1V4IP19</accession>
<proteinExistence type="inferred from homology"/>
<evidence type="ECO:0000256" key="5">
    <source>
        <dbReference type="HAMAP-Rule" id="MF_00014"/>
    </source>
</evidence>
<dbReference type="SUPFAM" id="SSF50447">
    <property type="entry name" value="Translation proteins"/>
    <property type="match status" value="1"/>
</dbReference>